<dbReference type="Proteomes" id="UP001596083">
    <property type="component" value="Unassembled WGS sequence"/>
</dbReference>
<dbReference type="Pfam" id="PF19455">
    <property type="entry name" value="DUF5993"/>
    <property type="match status" value="1"/>
</dbReference>
<keyword evidence="1" id="KW-0472">Membrane</keyword>
<dbReference type="InterPro" id="IPR046035">
    <property type="entry name" value="DUF5993"/>
</dbReference>
<dbReference type="RefSeq" id="WP_390315768.1">
    <property type="nucleotide sequence ID" value="NZ_JBHSPB010000005.1"/>
</dbReference>
<evidence type="ECO:0000256" key="1">
    <source>
        <dbReference type="SAM" id="Phobius"/>
    </source>
</evidence>
<feature type="transmembrane region" description="Helical" evidence="1">
    <location>
        <begin position="29"/>
        <end position="52"/>
    </location>
</feature>
<gene>
    <name evidence="2" type="ORF">ACFP1Z_10615</name>
</gene>
<organism evidence="2 3">
    <name type="scientific">Streptomyces gamaensis</name>
    <dbReference type="NCBI Taxonomy" id="1763542"/>
    <lineage>
        <taxon>Bacteria</taxon>
        <taxon>Bacillati</taxon>
        <taxon>Actinomycetota</taxon>
        <taxon>Actinomycetes</taxon>
        <taxon>Kitasatosporales</taxon>
        <taxon>Streptomycetaceae</taxon>
        <taxon>Streptomyces</taxon>
    </lineage>
</organism>
<proteinExistence type="predicted"/>
<keyword evidence="1" id="KW-1133">Transmembrane helix</keyword>
<keyword evidence="3" id="KW-1185">Reference proteome</keyword>
<accession>A0ABW0YVL3</accession>
<reference evidence="3" key="1">
    <citation type="journal article" date="2019" name="Int. J. Syst. Evol. Microbiol.">
        <title>The Global Catalogue of Microorganisms (GCM) 10K type strain sequencing project: providing services to taxonomists for standard genome sequencing and annotation.</title>
        <authorList>
            <consortium name="The Broad Institute Genomics Platform"/>
            <consortium name="The Broad Institute Genome Sequencing Center for Infectious Disease"/>
            <person name="Wu L."/>
            <person name="Ma J."/>
        </authorList>
    </citation>
    <scope>NUCLEOTIDE SEQUENCE [LARGE SCALE GENOMIC DNA]</scope>
    <source>
        <strain evidence="3">CGMCC 4.7304</strain>
    </source>
</reference>
<evidence type="ECO:0000313" key="3">
    <source>
        <dbReference type="Proteomes" id="UP001596083"/>
    </source>
</evidence>
<dbReference type="EMBL" id="JBHSPB010000005">
    <property type="protein sequence ID" value="MFC5720614.1"/>
    <property type="molecule type" value="Genomic_DNA"/>
</dbReference>
<comment type="caution">
    <text evidence="2">The sequence shown here is derived from an EMBL/GenBank/DDBJ whole genome shotgun (WGS) entry which is preliminary data.</text>
</comment>
<evidence type="ECO:0000313" key="2">
    <source>
        <dbReference type="EMBL" id="MFC5720614.1"/>
    </source>
</evidence>
<protein>
    <submittedName>
        <fullName evidence="2">DUF5993 family protein</fullName>
    </submittedName>
</protein>
<sequence>MDTLIFAGLLATMLGIVRRAARTKVLAAWWIMLALTLLLLAHHITSSLKLGLSY</sequence>
<keyword evidence="1" id="KW-0812">Transmembrane</keyword>
<name>A0ABW0YVL3_9ACTN</name>